<dbReference type="Proteomes" id="UP000657918">
    <property type="component" value="Unassembled WGS sequence"/>
</dbReference>
<dbReference type="EMBL" id="JADGMS010000017">
    <property type="protein sequence ID" value="KAF9663902.1"/>
    <property type="molecule type" value="Genomic_DNA"/>
</dbReference>
<dbReference type="OrthoDB" id="851583at2759"/>
<keyword evidence="4" id="KW-1185">Reference proteome</keyword>
<evidence type="ECO:0000313" key="3">
    <source>
        <dbReference type="EMBL" id="KAF9663902.1"/>
    </source>
</evidence>
<dbReference type="PANTHER" id="PTHR47481:SF31">
    <property type="entry name" value="OS01G0873500 PROTEIN"/>
    <property type="match status" value="1"/>
</dbReference>
<accession>A0A835J3I4</accession>
<dbReference type="InterPro" id="IPR025724">
    <property type="entry name" value="GAG-pre-integrase_dom"/>
</dbReference>
<reference evidence="3 4" key="1">
    <citation type="submission" date="2020-10" db="EMBL/GenBank/DDBJ databases">
        <title>Plant Genome Project.</title>
        <authorList>
            <person name="Zhang R.-G."/>
        </authorList>
    </citation>
    <scope>NUCLEOTIDE SEQUENCE [LARGE SCALE GENOMIC DNA]</scope>
    <source>
        <strain evidence="3">FAFU-HL-1</strain>
        <tissue evidence="3">Leaf</tissue>
    </source>
</reference>
<gene>
    <name evidence="3" type="ORF">SADUNF_Sadunf17G0100400</name>
</gene>
<sequence>MLGFIDGSSLCPAIFTDDTAATNKSVNPAYISWQTRDQLLLSWIFSSISPALVASLYGLESSLLTWQSLADRFASQSKSRISHIKRKLHNLQQGSLTCASYLAKTKLLADQLSVVGKLIDDDDLISFIIGGLNNTFTQFITSYSFHTRENSMSFFLFQNNQMRIMLLQGPSENGLYPINLNNLSHNKCRGLTAFMGIKAPSSLSHQRLGHPSESVLCHVLSKSKLPLAGSLQKNFVCESCQLGKSIQQPFPSSHRETSGPLALVHSDV</sequence>
<evidence type="ECO:0000256" key="1">
    <source>
        <dbReference type="SAM" id="MobiDB-lite"/>
    </source>
</evidence>
<dbReference type="PANTHER" id="PTHR47481">
    <property type="match status" value="1"/>
</dbReference>
<name>A0A835J3I4_9ROSI</name>
<evidence type="ECO:0000259" key="2">
    <source>
        <dbReference type="Pfam" id="PF13976"/>
    </source>
</evidence>
<proteinExistence type="predicted"/>
<protein>
    <recommendedName>
        <fullName evidence="2">GAG-pre-integrase domain-containing protein</fullName>
    </recommendedName>
</protein>
<comment type="caution">
    <text evidence="3">The sequence shown here is derived from an EMBL/GenBank/DDBJ whole genome shotgun (WGS) entry which is preliminary data.</text>
</comment>
<dbReference type="AlphaFoldDB" id="A0A835J3I4"/>
<organism evidence="3 4">
    <name type="scientific">Salix dunnii</name>
    <dbReference type="NCBI Taxonomy" id="1413687"/>
    <lineage>
        <taxon>Eukaryota</taxon>
        <taxon>Viridiplantae</taxon>
        <taxon>Streptophyta</taxon>
        <taxon>Embryophyta</taxon>
        <taxon>Tracheophyta</taxon>
        <taxon>Spermatophyta</taxon>
        <taxon>Magnoliopsida</taxon>
        <taxon>eudicotyledons</taxon>
        <taxon>Gunneridae</taxon>
        <taxon>Pentapetalae</taxon>
        <taxon>rosids</taxon>
        <taxon>fabids</taxon>
        <taxon>Malpighiales</taxon>
        <taxon>Salicaceae</taxon>
        <taxon>Saliceae</taxon>
        <taxon>Salix</taxon>
    </lineage>
</organism>
<dbReference type="Pfam" id="PF13976">
    <property type="entry name" value="gag_pre-integrs"/>
    <property type="match status" value="1"/>
</dbReference>
<dbReference type="Pfam" id="PF14223">
    <property type="entry name" value="Retrotran_gag_2"/>
    <property type="match status" value="1"/>
</dbReference>
<feature type="domain" description="GAG-pre-integrase" evidence="2">
    <location>
        <begin position="174"/>
        <end position="245"/>
    </location>
</feature>
<evidence type="ECO:0000313" key="4">
    <source>
        <dbReference type="Proteomes" id="UP000657918"/>
    </source>
</evidence>
<feature type="region of interest" description="Disordered" evidence="1">
    <location>
        <begin position="248"/>
        <end position="268"/>
    </location>
</feature>